<dbReference type="OrthoDB" id="5192877at2"/>
<feature type="compositionally biased region" description="Basic and acidic residues" evidence="1">
    <location>
        <begin position="335"/>
        <end position="359"/>
    </location>
</feature>
<dbReference type="eggNOG" id="ENOG50348VF">
    <property type="taxonomic scope" value="Bacteria"/>
</dbReference>
<protein>
    <recommendedName>
        <fullName evidence="3">DUF6542 domain-containing protein</fullName>
    </recommendedName>
</protein>
<feature type="transmembrane region" description="Helical" evidence="2">
    <location>
        <begin position="64"/>
        <end position="81"/>
    </location>
</feature>
<feature type="compositionally biased region" description="Low complexity" evidence="1">
    <location>
        <begin position="319"/>
        <end position="329"/>
    </location>
</feature>
<feature type="compositionally biased region" description="Basic and acidic residues" evidence="1">
    <location>
        <begin position="253"/>
        <end position="265"/>
    </location>
</feature>
<dbReference type="Pfam" id="PF20177">
    <property type="entry name" value="DUF6542"/>
    <property type="match status" value="1"/>
</dbReference>
<keyword evidence="5" id="KW-1185">Reference proteome</keyword>
<feature type="transmembrane region" description="Helical" evidence="2">
    <location>
        <begin position="93"/>
        <end position="111"/>
    </location>
</feature>
<name>I1D602_9PSEU</name>
<keyword evidence="2" id="KW-0472">Membrane</keyword>
<evidence type="ECO:0000256" key="2">
    <source>
        <dbReference type="SAM" id="Phobius"/>
    </source>
</evidence>
<feature type="compositionally biased region" description="Basic and acidic residues" evidence="1">
    <location>
        <begin position="156"/>
        <end position="186"/>
    </location>
</feature>
<accession>I1D602</accession>
<dbReference type="AlphaFoldDB" id="I1D602"/>
<gene>
    <name evidence="4" type="ORF">SacglDRAFT_03517</name>
</gene>
<evidence type="ECO:0000256" key="1">
    <source>
        <dbReference type="SAM" id="MobiDB-lite"/>
    </source>
</evidence>
<dbReference type="InterPro" id="IPR046672">
    <property type="entry name" value="DUF6542"/>
</dbReference>
<evidence type="ECO:0000313" key="5">
    <source>
        <dbReference type="Proteomes" id="UP000005087"/>
    </source>
</evidence>
<sequence length="359" mass="38390">MTAIRDRRGDAESAEKDTAALSWNERSVINSRRGVPWWGAVLLAFGLALIGAFVDQLATDGLSLIFHVCYVVGALGAVLAVQRKSLFGPMVQPPLAMALAVPLIVLTASGLPEGSDMLSKALAIGTPLINSFPVMAGTTAATVLVGILRLVKQRDPEARTKSGRDKTDSEKAESGKAEPGKNRAGKEAAAVAGEDVDDRTRPTMSAARPDSAGEARPRRRVPGTAGARSKAAPPPERSARPRGGPAAPPPRRQRPDADQPRKPREGNPPPRRRATPPPADQVDKQRRGEGRQEPPARRGRRVPPPPRGEEPPRGEQPPRGRQPGAGPRRGAPRSEPPRGGRPRGDHPPRRGRPWDDDRT</sequence>
<dbReference type="EMBL" id="CM001484">
    <property type="protein sequence ID" value="EIF00377.1"/>
    <property type="molecule type" value="Genomic_DNA"/>
</dbReference>
<feature type="domain" description="DUF6542" evidence="3">
    <location>
        <begin position="34"/>
        <end position="154"/>
    </location>
</feature>
<dbReference type="Proteomes" id="UP000005087">
    <property type="component" value="Chromosome"/>
</dbReference>
<organism evidence="4 5">
    <name type="scientific">Saccharomonospora glauca K62</name>
    <dbReference type="NCBI Taxonomy" id="928724"/>
    <lineage>
        <taxon>Bacteria</taxon>
        <taxon>Bacillati</taxon>
        <taxon>Actinomycetota</taxon>
        <taxon>Actinomycetes</taxon>
        <taxon>Pseudonocardiales</taxon>
        <taxon>Pseudonocardiaceae</taxon>
        <taxon>Saccharomonospora</taxon>
    </lineage>
</organism>
<feature type="transmembrane region" description="Helical" evidence="2">
    <location>
        <begin position="35"/>
        <end position="58"/>
    </location>
</feature>
<feature type="compositionally biased region" description="Basic and acidic residues" evidence="1">
    <location>
        <begin position="281"/>
        <end position="296"/>
    </location>
</feature>
<keyword evidence="2" id="KW-1133">Transmembrane helix</keyword>
<proteinExistence type="predicted"/>
<reference evidence="5" key="2">
    <citation type="submission" date="2012-01" db="EMBL/GenBank/DDBJ databases">
        <title>Noncontiguous Finished sequence of chromosome of Saccharomonospora glauca K62.</title>
        <authorList>
            <consortium name="US DOE Joint Genome Institute"/>
            <person name="Lucas S."/>
            <person name="Han J."/>
            <person name="Lapidus A."/>
            <person name="Cheng J.-F."/>
            <person name="Goodwin L."/>
            <person name="Pitluck S."/>
            <person name="Peters L."/>
            <person name="Mikhailova N."/>
            <person name="Held B."/>
            <person name="Detter J.C."/>
            <person name="Han C."/>
            <person name="Tapia R."/>
            <person name="Land M."/>
            <person name="Hauser L."/>
            <person name="Kyrpides N."/>
            <person name="Ivanova N."/>
            <person name="Pagani I."/>
            <person name="Brambilla E.-M."/>
            <person name="Klenk H.-P."/>
            <person name="Woyke T."/>
        </authorList>
    </citation>
    <scope>NUCLEOTIDE SEQUENCE [LARGE SCALE GENOMIC DNA]</scope>
    <source>
        <strain evidence="5">K62</strain>
    </source>
</reference>
<feature type="region of interest" description="Disordered" evidence="1">
    <location>
        <begin position="156"/>
        <end position="359"/>
    </location>
</feature>
<dbReference type="STRING" id="928724.SacglDRAFT_03517"/>
<reference evidence="4 5" key="1">
    <citation type="submission" date="2011-09" db="EMBL/GenBank/DDBJ databases">
        <authorList>
            <consortium name="US DOE Joint Genome Institute (JGI-PGF)"/>
            <person name="Lucas S."/>
            <person name="Han J."/>
            <person name="Lapidus A."/>
            <person name="Cheng J.-F."/>
            <person name="Goodwin L."/>
            <person name="Pitluck S."/>
            <person name="Peters L."/>
            <person name="Land M.L."/>
            <person name="Hauser L."/>
            <person name="Brambilla E."/>
            <person name="Klenk H.-P."/>
            <person name="Woyke T.J."/>
        </authorList>
    </citation>
    <scope>NUCLEOTIDE SEQUENCE [LARGE SCALE GENOMIC DNA]</scope>
    <source>
        <strain evidence="4 5">K62</strain>
    </source>
</reference>
<feature type="transmembrane region" description="Helical" evidence="2">
    <location>
        <begin position="131"/>
        <end position="151"/>
    </location>
</feature>
<dbReference type="HOGENOM" id="CLU_072988_0_0_11"/>
<evidence type="ECO:0000313" key="4">
    <source>
        <dbReference type="EMBL" id="EIF00377.1"/>
    </source>
</evidence>
<keyword evidence="2" id="KW-0812">Transmembrane</keyword>
<evidence type="ECO:0000259" key="3">
    <source>
        <dbReference type="Pfam" id="PF20177"/>
    </source>
</evidence>
<dbReference type="RefSeq" id="WP_005466140.1">
    <property type="nucleotide sequence ID" value="NZ_CM001484.1"/>
</dbReference>
<feature type="compositionally biased region" description="Basic and acidic residues" evidence="1">
    <location>
        <begin position="307"/>
        <end position="318"/>
    </location>
</feature>